<keyword evidence="4" id="KW-1185">Reference proteome</keyword>
<keyword evidence="2" id="KW-1133">Transmembrane helix</keyword>
<feature type="transmembrane region" description="Helical" evidence="2">
    <location>
        <begin position="41"/>
        <end position="60"/>
    </location>
</feature>
<evidence type="ECO:0000313" key="4">
    <source>
        <dbReference type="Proteomes" id="UP000714618"/>
    </source>
</evidence>
<dbReference type="AlphaFoldDB" id="A0A9N8JP02"/>
<sequence>MSQSQPLPSALLVSPFSLSPSLISPSLIPPPEANSAQNQTLLLPFSIALSLYLSISYLILPFWRSQSQNLPIDTVSDLARRAKDNVKQGVWNLAKRFRKQEEWDEDAGEEDEESGMLNYEEDRGRLWRGTVAPPREDED</sequence>
<dbReference type="Proteomes" id="UP000714618">
    <property type="component" value="Unassembled WGS sequence"/>
</dbReference>
<feature type="compositionally biased region" description="Acidic residues" evidence="1">
    <location>
        <begin position="102"/>
        <end position="114"/>
    </location>
</feature>
<organism evidence="3 4">
    <name type="scientific">Aureobasidium mustum</name>
    <dbReference type="NCBI Taxonomy" id="2773714"/>
    <lineage>
        <taxon>Eukaryota</taxon>
        <taxon>Fungi</taxon>
        <taxon>Dikarya</taxon>
        <taxon>Ascomycota</taxon>
        <taxon>Pezizomycotina</taxon>
        <taxon>Dothideomycetes</taxon>
        <taxon>Dothideomycetidae</taxon>
        <taxon>Dothideales</taxon>
        <taxon>Saccotheciaceae</taxon>
        <taxon>Aureobasidium</taxon>
    </lineage>
</organism>
<evidence type="ECO:0000256" key="2">
    <source>
        <dbReference type="SAM" id="Phobius"/>
    </source>
</evidence>
<accession>A0A9N8JP02</accession>
<evidence type="ECO:0000256" key="1">
    <source>
        <dbReference type="SAM" id="MobiDB-lite"/>
    </source>
</evidence>
<keyword evidence="2" id="KW-0472">Membrane</keyword>
<reference evidence="3" key="1">
    <citation type="submission" date="2020-06" db="EMBL/GenBank/DDBJ databases">
        <authorList>
            <person name="Onetto C."/>
        </authorList>
    </citation>
    <scope>NUCLEOTIDE SEQUENCE</scope>
</reference>
<proteinExistence type="predicted"/>
<gene>
    <name evidence="3" type="ORF">AWRI4233_LOCUS3538</name>
</gene>
<dbReference type="EMBL" id="CAIJEO010000004">
    <property type="protein sequence ID" value="CAD0091891.1"/>
    <property type="molecule type" value="Genomic_DNA"/>
</dbReference>
<dbReference type="OrthoDB" id="3928466at2759"/>
<protein>
    <submittedName>
        <fullName evidence="3">Uncharacterized protein</fullName>
    </submittedName>
</protein>
<name>A0A9N8JP02_9PEZI</name>
<feature type="region of interest" description="Disordered" evidence="1">
    <location>
        <begin position="99"/>
        <end position="119"/>
    </location>
</feature>
<keyword evidence="2" id="KW-0812">Transmembrane</keyword>
<evidence type="ECO:0000313" key="3">
    <source>
        <dbReference type="EMBL" id="CAD0091891.1"/>
    </source>
</evidence>
<comment type="caution">
    <text evidence="3">The sequence shown here is derived from an EMBL/GenBank/DDBJ whole genome shotgun (WGS) entry which is preliminary data.</text>
</comment>